<evidence type="ECO:0000313" key="1">
    <source>
        <dbReference type="EMBL" id="MFB9057447.1"/>
    </source>
</evidence>
<keyword evidence="2" id="KW-1185">Reference proteome</keyword>
<gene>
    <name evidence="1" type="ORF">ACFFU9_11915</name>
</gene>
<evidence type="ECO:0008006" key="3">
    <source>
        <dbReference type="Google" id="ProtNLM"/>
    </source>
</evidence>
<sequence>MKIKKIIVLSGLVLSFVVLTSFKMVFNPSASLENEILQKGFIIYATYDGHESYGYNFVTKGKDNEEYTLTFQKVDANVLKTFDLNSDALLKTKFKITFDKDIKMTKDADGYEDENEENTITALEKV</sequence>
<dbReference type="EMBL" id="JBHMFC010000077">
    <property type="protein sequence ID" value="MFB9057447.1"/>
    <property type="molecule type" value="Genomic_DNA"/>
</dbReference>
<dbReference type="RefSeq" id="WP_379861675.1">
    <property type="nucleotide sequence ID" value="NZ_JBHMFC010000077.1"/>
</dbReference>
<dbReference type="Proteomes" id="UP001589585">
    <property type="component" value="Unassembled WGS sequence"/>
</dbReference>
<proteinExistence type="predicted"/>
<protein>
    <recommendedName>
        <fullName evidence="3">YxeA family protein</fullName>
    </recommendedName>
</protein>
<evidence type="ECO:0000313" key="2">
    <source>
        <dbReference type="Proteomes" id="UP001589585"/>
    </source>
</evidence>
<organism evidence="1 2">
    <name type="scientific">Mariniflexile ostreae</name>
    <dbReference type="NCBI Taxonomy" id="1520892"/>
    <lineage>
        <taxon>Bacteria</taxon>
        <taxon>Pseudomonadati</taxon>
        <taxon>Bacteroidota</taxon>
        <taxon>Flavobacteriia</taxon>
        <taxon>Flavobacteriales</taxon>
        <taxon>Flavobacteriaceae</taxon>
        <taxon>Mariniflexile</taxon>
    </lineage>
</organism>
<name>A0ABV5FDA6_9FLAO</name>
<reference evidence="1 2" key="1">
    <citation type="submission" date="2024-09" db="EMBL/GenBank/DDBJ databases">
        <authorList>
            <person name="Sun Q."/>
            <person name="Mori K."/>
        </authorList>
    </citation>
    <scope>NUCLEOTIDE SEQUENCE [LARGE SCALE GENOMIC DNA]</scope>
    <source>
        <strain evidence="1 2">CECT 8622</strain>
    </source>
</reference>
<comment type="caution">
    <text evidence="1">The sequence shown here is derived from an EMBL/GenBank/DDBJ whole genome shotgun (WGS) entry which is preliminary data.</text>
</comment>
<accession>A0ABV5FDA6</accession>